<evidence type="ECO:0000313" key="2">
    <source>
        <dbReference type="EMBL" id="CUO40439.1"/>
    </source>
</evidence>
<dbReference type="InterPro" id="IPR011320">
    <property type="entry name" value="RNase_H1_N"/>
</dbReference>
<sequence>MAKKRFYAIKKGKGNTKNKIVETWSECKDLVLGYPAEYKGFATKEEAEIYLGIKNISNSEVYIKTISKKKRLKKRKNRDKDKTILEVEISKDLYKEFSDECSSLDMSENDIIVNLIKEWLL</sequence>
<accession>A0A174EV90</accession>
<gene>
    <name evidence="2" type="ORF">ERS852470_02246</name>
</gene>
<evidence type="ECO:0000259" key="1">
    <source>
        <dbReference type="Pfam" id="PF01693"/>
    </source>
</evidence>
<dbReference type="EMBL" id="CYZV01000023">
    <property type="protein sequence ID" value="CUO40439.1"/>
    <property type="molecule type" value="Genomic_DNA"/>
</dbReference>
<dbReference type="SUPFAM" id="SSF55658">
    <property type="entry name" value="L9 N-domain-like"/>
    <property type="match status" value="1"/>
</dbReference>
<feature type="domain" description="Ribonuclease H1 N-terminal" evidence="1">
    <location>
        <begin position="5"/>
        <end position="48"/>
    </location>
</feature>
<dbReference type="Pfam" id="PF01693">
    <property type="entry name" value="Cauli_VI"/>
    <property type="match status" value="1"/>
</dbReference>
<dbReference type="InterPro" id="IPR009027">
    <property type="entry name" value="Ribosomal_bL9/RNase_H1_N"/>
</dbReference>
<reference evidence="2 3" key="1">
    <citation type="submission" date="2015-09" db="EMBL/GenBank/DDBJ databases">
        <authorList>
            <consortium name="Pathogen Informatics"/>
        </authorList>
    </citation>
    <scope>NUCLEOTIDE SEQUENCE [LARGE SCALE GENOMIC DNA]</scope>
    <source>
        <strain evidence="2 3">2789STDY5834855</strain>
    </source>
</reference>
<dbReference type="Proteomes" id="UP000095558">
    <property type="component" value="Unassembled WGS sequence"/>
</dbReference>
<dbReference type="Gene3D" id="3.40.970.10">
    <property type="entry name" value="Ribonuclease H1, N-terminal domain"/>
    <property type="match status" value="1"/>
</dbReference>
<proteinExistence type="predicted"/>
<dbReference type="RefSeq" id="WP_055276956.1">
    <property type="nucleotide sequence ID" value="NZ_CYZV01000023.1"/>
</dbReference>
<evidence type="ECO:0000313" key="3">
    <source>
        <dbReference type="Proteomes" id="UP000095558"/>
    </source>
</evidence>
<name>A0A174EV90_9CLOT</name>
<organism evidence="2 3">
    <name type="scientific">Clostridium disporicum</name>
    <dbReference type="NCBI Taxonomy" id="84024"/>
    <lineage>
        <taxon>Bacteria</taxon>
        <taxon>Bacillati</taxon>
        <taxon>Bacillota</taxon>
        <taxon>Clostridia</taxon>
        <taxon>Eubacteriales</taxon>
        <taxon>Clostridiaceae</taxon>
        <taxon>Clostridium</taxon>
    </lineage>
</organism>
<dbReference type="InterPro" id="IPR037056">
    <property type="entry name" value="RNase_H1_N_sf"/>
</dbReference>
<protein>
    <submittedName>
        <fullName evidence="2">RNAse H family protein</fullName>
    </submittedName>
</protein>
<dbReference type="AlphaFoldDB" id="A0A174EV90"/>
<dbReference type="OrthoDB" id="1938135at2"/>